<dbReference type="PANTHER" id="PTHR23088:SF50">
    <property type="entry name" value="HYDROLASE YHCX"/>
    <property type="match status" value="1"/>
</dbReference>
<evidence type="ECO:0000313" key="4">
    <source>
        <dbReference type="Proteomes" id="UP000469081"/>
    </source>
</evidence>
<evidence type="ECO:0000313" key="3">
    <source>
        <dbReference type="EMBL" id="MWZ39178.1"/>
    </source>
</evidence>
<gene>
    <name evidence="3" type="ORF">FNC33_01230</name>
</gene>
<feature type="chain" id="PRO_5026239020" evidence="1">
    <location>
        <begin position="23"/>
        <end position="308"/>
    </location>
</feature>
<dbReference type="GO" id="GO:0016787">
    <property type="term" value="F:hydrolase activity"/>
    <property type="evidence" value="ECO:0007669"/>
    <property type="project" value="UniProtKB-KW"/>
</dbReference>
<reference evidence="3 4" key="1">
    <citation type="submission" date="2019-06" db="EMBL/GenBank/DDBJ databases">
        <title>Phylogeography and genetic diversity of Francisella tularensis subsp. holarctica in France (1947-2018).</title>
        <authorList>
            <person name="Kevin M."/>
            <person name="Madani N."/>
            <person name="Maurin M."/>
        </authorList>
    </citation>
    <scope>NUCLEOTIDE SEQUENCE [LARGE SCALE GENOMIC DNA]</scope>
    <source>
        <strain evidence="3 4">ATCC 15482</strain>
    </source>
</reference>
<accession>A0A6I4RQM1</accession>
<organism evidence="3 4">
    <name type="scientific">Francisella tularensis</name>
    <dbReference type="NCBI Taxonomy" id="263"/>
    <lineage>
        <taxon>Bacteria</taxon>
        <taxon>Pseudomonadati</taxon>
        <taxon>Pseudomonadota</taxon>
        <taxon>Gammaproteobacteria</taxon>
        <taxon>Thiotrichales</taxon>
        <taxon>Francisellaceae</taxon>
        <taxon>Francisella</taxon>
    </lineage>
</organism>
<name>A0A6I4RQM1_FRATU</name>
<evidence type="ECO:0000256" key="1">
    <source>
        <dbReference type="SAM" id="SignalP"/>
    </source>
</evidence>
<evidence type="ECO:0000259" key="2">
    <source>
        <dbReference type="PROSITE" id="PS50263"/>
    </source>
</evidence>
<dbReference type="AlphaFoldDB" id="A0A6I4RQM1"/>
<dbReference type="Proteomes" id="UP000469081">
    <property type="component" value="Unassembled WGS sequence"/>
</dbReference>
<dbReference type="Gene3D" id="3.60.110.10">
    <property type="entry name" value="Carbon-nitrogen hydrolase"/>
    <property type="match status" value="1"/>
</dbReference>
<comment type="caution">
    <text evidence="3">The sequence shown here is derived from an EMBL/GenBank/DDBJ whole genome shotgun (WGS) entry which is preliminary data.</text>
</comment>
<protein>
    <submittedName>
        <fullName evidence="3">Carbon-nitrogen hydrolase</fullName>
    </submittedName>
</protein>
<dbReference type="SUPFAM" id="SSF56317">
    <property type="entry name" value="Carbon-nitrogen hydrolase"/>
    <property type="match status" value="1"/>
</dbReference>
<dbReference type="InterPro" id="IPR003010">
    <property type="entry name" value="C-N_Hydrolase"/>
</dbReference>
<dbReference type="PROSITE" id="PS50263">
    <property type="entry name" value="CN_HYDROLASE"/>
    <property type="match status" value="1"/>
</dbReference>
<sequence>MFKNIKSLTLFCLLMSGCGCYAQTINVAAAQMLIKQQSFDEFASDIKRLAKQAKDQGAEIIVFPEDNSVNLIDDLPWNKQSIIKLSEYYSQTKSFIANLAKEYSMIVIGGTIAKNDNGKISNTVLIGLPDGQIIENDKIYLTPEERSIGYNKFGKNILVLDYKGTKIAILICYTSEFPNISLELAKIKPDIIIVPSYTNDLYGLNRVHNAVKMLSIQNFAYGVIVGMASGFDKQNTQGIDGVSQILFTSPQNKAFALNHLSRGNFNKEDVVVENLDITKLQQARKNYDAFPNEDIKYSQNLTIKSISI</sequence>
<dbReference type="EMBL" id="VJEZ01000001">
    <property type="protein sequence ID" value="MWZ39178.1"/>
    <property type="molecule type" value="Genomic_DNA"/>
</dbReference>
<proteinExistence type="predicted"/>
<dbReference type="PANTHER" id="PTHR23088">
    <property type="entry name" value="NITRILASE-RELATED"/>
    <property type="match status" value="1"/>
</dbReference>
<keyword evidence="3" id="KW-0378">Hydrolase</keyword>
<dbReference type="RefSeq" id="WP_011733650.1">
    <property type="nucleotide sequence ID" value="NZ_VJEZ01000001.1"/>
</dbReference>
<feature type="domain" description="CN hydrolase" evidence="2">
    <location>
        <begin position="25"/>
        <end position="277"/>
    </location>
</feature>
<keyword evidence="1" id="KW-0732">Signal</keyword>
<dbReference type="InterPro" id="IPR036526">
    <property type="entry name" value="C-N_Hydrolase_sf"/>
</dbReference>
<dbReference type="Pfam" id="PF00795">
    <property type="entry name" value="CN_hydrolase"/>
    <property type="match status" value="1"/>
</dbReference>
<dbReference type="PROSITE" id="PS51257">
    <property type="entry name" value="PROKAR_LIPOPROTEIN"/>
    <property type="match status" value="1"/>
</dbReference>
<feature type="signal peptide" evidence="1">
    <location>
        <begin position="1"/>
        <end position="22"/>
    </location>
</feature>